<dbReference type="EMBL" id="BRXX01000241">
    <property type="protein sequence ID" value="GMH99978.1"/>
    <property type="molecule type" value="Genomic_DNA"/>
</dbReference>
<reference evidence="2" key="1">
    <citation type="journal article" date="2023" name="Commun. Biol.">
        <title>Genome analysis of Parmales, the sister group of diatoms, reveals the evolutionary specialization of diatoms from phago-mixotrophs to photoautotrophs.</title>
        <authorList>
            <person name="Ban H."/>
            <person name="Sato S."/>
            <person name="Yoshikawa S."/>
            <person name="Yamada K."/>
            <person name="Nakamura Y."/>
            <person name="Ichinomiya M."/>
            <person name="Sato N."/>
            <person name="Blanc-Mathieu R."/>
            <person name="Endo H."/>
            <person name="Kuwata A."/>
            <person name="Ogata H."/>
        </authorList>
    </citation>
    <scope>NUCLEOTIDE SEQUENCE [LARGE SCALE GENOMIC DNA]</scope>
    <source>
        <strain evidence="2">NIES 3699</strain>
    </source>
</reference>
<dbReference type="AlphaFoldDB" id="A0A9W7F1T2"/>
<accession>A0A9W7F1T2</accession>
<comment type="caution">
    <text evidence="1">The sequence shown here is derived from an EMBL/GenBank/DDBJ whole genome shotgun (WGS) entry which is preliminary data.</text>
</comment>
<name>A0A9W7F1T2_9STRA</name>
<dbReference type="Proteomes" id="UP001165160">
    <property type="component" value="Unassembled WGS sequence"/>
</dbReference>
<sequence>MDPSFSHQTIRLSLPQLSDLAEEFLQDHKSYGAAVTEFLEYAAAAAPTVLRHENKRRGADERFQINLLLHQIFQRIL</sequence>
<organism evidence="1 2">
    <name type="scientific">Triparma verrucosa</name>
    <dbReference type="NCBI Taxonomy" id="1606542"/>
    <lineage>
        <taxon>Eukaryota</taxon>
        <taxon>Sar</taxon>
        <taxon>Stramenopiles</taxon>
        <taxon>Ochrophyta</taxon>
        <taxon>Bolidophyceae</taxon>
        <taxon>Parmales</taxon>
        <taxon>Triparmaceae</taxon>
        <taxon>Triparma</taxon>
    </lineage>
</organism>
<gene>
    <name evidence="1" type="ORF">TrVE_jg4703</name>
</gene>
<protein>
    <submittedName>
        <fullName evidence="1">Uncharacterized protein</fullName>
    </submittedName>
</protein>
<proteinExistence type="predicted"/>
<evidence type="ECO:0000313" key="2">
    <source>
        <dbReference type="Proteomes" id="UP001165160"/>
    </source>
</evidence>
<keyword evidence="2" id="KW-1185">Reference proteome</keyword>
<evidence type="ECO:0000313" key="1">
    <source>
        <dbReference type="EMBL" id="GMH99978.1"/>
    </source>
</evidence>